<sequence length="817" mass="94518">GTEGTEGTEVAEGTEGTKVAEGGEGVGREETEGTKGIKVAEGAEGLLTEGTEDTEGTEVAEGSEGLSTDGTEGAEGTMGKEGRDVGREGTEGLEIADKEGMGYKKTAAPVDWTTNRQDSLYTVRTGQSDIMYSRLKVSPSPLILMLTSQMPSTGGEKDEGKLKEIESGVKVVVERGRKKESGEVKASNSLASLHDVIYSSPYKGQAGLGSSAVSKETFYVVGEEGRAATPFNEIETAWWKALEVLKRQLRVFQRNVEQAVVGREKFPTAEQSEMSSNDSKAFYSGWYVAGRRHYEALEREAISNYVQYMMKFNRKIVEHGLKKSPFGTTINRLEVRRKALQIRRSTWLSKMVNDKEREKMKLMEKNGEDEELIYIRLLEESARLKEASFLRREEMRLRKQRHPHVGFICKIQLRRRKQIMQRLQQLAQTEREQYEELEDEWRMRITAYMAVSAGDNSSLDMKIANLLSSGYKFGKMRELKKLSPGWSINDTQYNETVQNRRWKWQKLMSRAVMNGTYVKEGREMKSKEESKREEELTRVGLMQEKDRLEEARLLRKEQMKLWSQQELHHGFVDKTQLKRHEEIIERLGQLAKEEKKYHEKLKREWRIREKIKDLLSSGHEEIENVEHLKMSSSWRVTEKYESLENETISKYVEYMMKLDNIAENSSHIWTLGTTMHHMKMRTKALRMLRRERLAKIANETYIEEEEEEEEEKKSDEGSVEEEELMFARLLSENARLKEALFLREEEMELSRQGQHHNRFAGKAQSEQREQIVKRLEQLLATEMAYREELQEEWQMKMKAYTTTSDSDSSSQCLNEIS</sequence>
<feature type="compositionally biased region" description="Basic and acidic residues" evidence="1">
    <location>
        <begin position="26"/>
        <end position="35"/>
    </location>
</feature>
<organism evidence="2 3">
    <name type="scientific">Litomosoides sigmodontis</name>
    <name type="common">Filarial nematode worm</name>
    <dbReference type="NCBI Taxonomy" id="42156"/>
    <lineage>
        <taxon>Eukaryota</taxon>
        <taxon>Metazoa</taxon>
        <taxon>Ecdysozoa</taxon>
        <taxon>Nematoda</taxon>
        <taxon>Chromadorea</taxon>
        <taxon>Rhabditida</taxon>
        <taxon>Spirurina</taxon>
        <taxon>Spiruromorpha</taxon>
        <taxon>Filarioidea</taxon>
        <taxon>Onchocercidae</taxon>
        <taxon>Litomosoides</taxon>
    </lineage>
</organism>
<reference evidence="2 3" key="1">
    <citation type="submission" date="2018-08" db="EMBL/GenBank/DDBJ databases">
        <authorList>
            <person name="Laetsch R D."/>
            <person name="Stevens L."/>
            <person name="Kumar S."/>
            <person name="Blaxter L. M."/>
        </authorList>
    </citation>
    <scope>NUCLEOTIDE SEQUENCE [LARGE SCALE GENOMIC DNA]</scope>
</reference>
<feature type="compositionally biased region" description="Acidic residues" evidence="1">
    <location>
        <begin position="701"/>
        <end position="710"/>
    </location>
</feature>
<protein>
    <submittedName>
        <fullName evidence="2">Uncharacterized protein</fullName>
    </submittedName>
</protein>
<gene>
    <name evidence="2" type="ORF">NLS_LOCUS6657</name>
</gene>
<keyword evidence="3" id="KW-1185">Reference proteome</keyword>
<proteinExistence type="predicted"/>
<dbReference type="EMBL" id="UYRX01000607">
    <property type="protein sequence ID" value="VDK84438.1"/>
    <property type="molecule type" value="Genomic_DNA"/>
</dbReference>
<evidence type="ECO:0000256" key="1">
    <source>
        <dbReference type="SAM" id="MobiDB-lite"/>
    </source>
</evidence>
<feature type="region of interest" description="Disordered" evidence="1">
    <location>
        <begin position="700"/>
        <end position="720"/>
    </location>
</feature>
<evidence type="ECO:0000313" key="2">
    <source>
        <dbReference type="EMBL" id="VDK84438.1"/>
    </source>
</evidence>
<feature type="region of interest" description="Disordered" evidence="1">
    <location>
        <begin position="1"/>
        <end position="86"/>
    </location>
</feature>
<feature type="compositionally biased region" description="Low complexity" evidence="1">
    <location>
        <begin position="39"/>
        <end position="49"/>
    </location>
</feature>
<evidence type="ECO:0000313" key="3">
    <source>
        <dbReference type="Proteomes" id="UP000277928"/>
    </source>
</evidence>
<dbReference type="OrthoDB" id="5861617at2759"/>
<feature type="compositionally biased region" description="Low complexity" evidence="1">
    <location>
        <begin position="1"/>
        <end position="17"/>
    </location>
</feature>
<dbReference type="STRING" id="42156.A0A3P6UXU0"/>
<feature type="non-terminal residue" evidence="2">
    <location>
        <position position="1"/>
    </location>
</feature>
<dbReference type="AlphaFoldDB" id="A0A3P6UXU0"/>
<accession>A0A3P6UXU0</accession>
<dbReference type="Proteomes" id="UP000277928">
    <property type="component" value="Unassembled WGS sequence"/>
</dbReference>
<name>A0A3P6UXU0_LITSI</name>